<organism evidence="2 3">
    <name type="scientific">Blautia caccae</name>
    <dbReference type="NCBI Taxonomy" id="3133175"/>
    <lineage>
        <taxon>Bacteria</taxon>
        <taxon>Bacillati</taxon>
        <taxon>Bacillota</taxon>
        <taxon>Clostridia</taxon>
        <taxon>Lachnospirales</taxon>
        <taxon>Lachnospiraceae</taxon>
        <taxon>Blautia</taxon>
    </lineage>
</organism>
<sequence length="133" mass="14921">MNYRIWNKESKSWETKQTAIRSNGSLVLIQGSCQILEPGDYILQWSTGRMDITGLEVYEGDVIESHLGGHIFALNMVVKQGSYQAYCPVDKQYMDNVGFYVSAKGLPDMPLGPVEDYAKVIGNILENPELTEL</sequence>
<evidence type="ECO:0000313" key="2">
    <source>
        <dbReference type="EMBL" id="MEQ2434437.1"/>
    </source>
</evidence>
<name>A0ABV1DVP8_9FIRM</name>
<dbReference type="InterPro" id="IPR019096">
    <property type="entry name" value="YopX_protein"/>
</dbReference>
<feature type="domain" description="YopX protein" evidence="1">
    <location>
        <begin position="2"/>
        <end position="130"/>
    </location>
</feature>
<evidence type="ECO:0000259" key="1">
    <source>
        <dbReference type="Pfam" id="PF09643"/>
    </source>
</evidence>
<dbReference type="Proteomes" id="UP001457898">
    <property type="component" value="Unassembled WGS sequence"/>
</dbReference>
<accession>A0ABV1DVP8</accession>
<reference evidence="2 3" key="1">
    <citation type="submission" date="2024-03" db="EMBL/GenBank/DDBJ databases">
        <title>Human intestinal bacterial collection.</title>
        <authorList>
            <person name="Pauvert C."/>
            <person name="Hitch T.C.A."/>
            <person name="Clavel T."/>
        </authorList>
    </citation>
    <scope>NUCLEOTIDE SEQUENCE [LARGE SCALE GENOMIC DNA]</scope>
    <source>
        <strain evidence="2 3">CLA-SR-H028</strain>
    </source>
</reference>
<dbReference type="SUPFAM" id="SSF159006">
    <property type="entry name" value="YopX-like"/>
    <property type="match status" value="1"/>
</dbReference>
<dbReference type="RefSeq" id="WP_118594189.1">
    <property type="nucleotide sequence ID" value="NZ_JBBMFP010000057.1"/>
</dbReference>
<comment type="caution">
    <text evidence="2">The sequence shown here is derived from an EMBL/GenBank/DDBJ whole genome shotgun (WGS) entry which is preliminary data.</text>
</comment>
<dbReference type="InterPro" id="IPR023385">
    <property type="entry name" value="YopX-like_C"/>
</dbReference>
<dbReference type="EMBL" id="JBBMFP010000057">
    <property type="protein sequence ID" value="MEQ2434437.1"/>
    <property type="molecule type" value="Genomic_DNA"/>
</dbReference>
<gene>
    <name evidence="2" type="ORF">WMO65_25960</name>
</gene>
<keyword evidence="3" id="KW-1185">Reference proteome</keyword>
<evidence type="ECO:0000313" key="3">
    <source>
        <dbReference type="Proteomes" id="UP001457898"/>
    </source>
</evidence>
<dbReference type="Gene3D" id="2.30.30.290">
    <property type="entry name" value="YopX-like domains"/>
    <property type="match status" value="1"/>
</dbReference>
<dbReference type="Pfam" id="PF09643">
    <property type="entry name" value="YopX"/>
    <property type="match status" value="1"/>
</dbReference>
<proteinExistence type="predicted"/>
<protein>
    <submittedName>
        <fullName evidence="2">YopX family protein</fullName>
    </submittedName>
</protein>